<reference evidence="1 2" key="1">
    <citation type="submission" date="2019-06" db="EMBL/GenBank/DDBJ databases">
        <title>WGS assembly of Gossypium darwinii.</title>
        <authorList>
            <person name="Chen Z.J."/>
            <person name="Sreedasyam A."/>
            <person name="Ando A."/>
            <person name="Song Q."/>
            <person name="De L."/>
            <person name="Hulse-Kemp A."/>
            <person name="Ding M."/>
            <person name="Ye W."/>
            <person name="Kirkbride R."/>
            <person name="Jenkins J."/>
            <person name="Plott C."/>
            <person name="Lovell J."/>
            <person name="Lin Y.-M."/>
            <person name="Vaughn R."/>
            <person name="Liu B."/>
            <person name="Li W."/>
            <person name="Simpson S."/>
            <person name="Scheffler B."/>
            <person name="Saski C."/>
            <person name="Grover C."/>
            <person name="Hu G."/>
            <person name="Conover J."/>
            <person name="Carlson J."/>
            <person name="Shu S."/>
            <person name="Boston L."/>
            <person name="Williams M."/>
            <person name="Peterson D."/>
            <person name="Mcgee K."/>
            <person name="Jones D."/>
            <person name="Wendel J."/>
            <person name="Stelly D."/>
            <person name="Grimwood J."/>
            <person name="Schmutz J."/>
        </authorList>
    </citation>
    <scope>NUCLEOTIDE SEQUENCE [LARGE SCALE GENOMIC DNA]</scope>
    <source>
        <strain evidence="1">1808015.09</strain>
    </source>
</reference>
<protein>
    <submittedName>
        <fullName evidence="1">Uncharacterized protein</fullName>
    </submittedName>
</protein>
<feature type="non-terminal residue" evidence="1">
    <location>
        <position position="72"/>
    </location>
</feature>
<evidence type="ECO:0000313" key="2">
    <source>
        <dbReference type="Proteomes" id="UP000323506"/>
    </source>
</evidence>
<sequence length="72" mass="8369">YTIFFPFLPILHPLETPNSQYEIFPINLKDYRNVWSKQEEGFERTTAAVMAKKINVTKKALIPGLIKPSRMS</sequence>
<dbReference type="Proteomes" id="UP000323506">
    <property type="component" value="Chromosome D13"/>
</dbReference>
<keyword evidence="2" id="KW-1185">Reference proteome</keyword>
<feature type="non-terminal residue" evidence="1">
    <location>
        <position position="1"/>
    </location>
</feature>
<gene>
    <name evidence="1" type="ORF">ES288_D13G087500v1</name>
</gene>
<dbReference type="AlphaFoldDB" id="A0A5D1ZZF9"/>
<dbReference type="EMBL" id="CM017713">
    <property type="protein sequence ID" value="TYG36742.1"/>
    <property type="molecule type" value="Genomic_DNA"/>
</dbReference>
<name>A0A5D1ZZF9_GOSDA</name>
<evidence type="ECO:0000313" key="1">
    <source>
        <dbReference type="EMBL" id="TYG36742.1"/>
    </source>
</evidence>
<organism evidence="1 2">
    <name type="scientific">Gossypium darwinii</name>
    <name type="common">Darwin's cotton</name>
    <name type="synonym">Gossypium barbadense var. darwinii</name>
    <dbReference type="NCBI Taxonomy" id="34276"/>
    <lineage>
        <taxon>Eukaryota</taxon>
        <taxon>Viridiplantae</taxon>
        <taxon>Streptophyta</taxon>
        <taxon>Embryophyta</taxon>
        <taxon>Tracheophyta</taxon>
        <taxon>Spermatophyta</taxon>
        <taxon>Magnoliopsida</taxon>
        <taxon>eudicotyledons</taxon>
        <taxon>Gunneridae</taxon>
        <taxon>Pentapetalae</taxon>
        <taxon>rosids</taxon>
        <taxon>malvids</taxon>
        <taxon>Malvales</taxon>
        <taxon>Malvaceae</taxon>
        <taxon>Malvoideae</taxon>
        <taxon>Gossypium</taxon>
    </lineage>
</organism>
<accession>A0A5D1ZZF9</accession>
<proteinExistence type="predicted"/>